<evidence type="ECO:0000313" key="3">
    <source>
        <dbReference type="Proteomes" id="UP000623129"/>
    </source>
</evidence>
<dbReference type="EMBL" id="SWLB01000004">
    <property type="protein sequence ID" value="KAF3339518.1"/>
    <property type="molecule type" value="Genomic_DNA"/>
</dbReference>
<comment type="caution">
    <text evidence="2">The sequence shown here is derived from an EMBL/GenBank/DDBJ whole genome shotgun (WGS) entry which is preliminary data.</text>
</comment>
<reference evidence="2" key="1">
    <citation type="submission" date="2020-01" db="EMBL/GenBank/DDBJ databases">
        <title>Genome sequence of Kobresia littledalei, the first chromosome-level genome in the family Cyperaceae.</title>
        <authorList>
            <person name="Qu G."/>
        </authorList>
    </citation>
    <scope>NUCLEOTIDE SEQUENCE</scope>
    <source>
        <strain evidence="2">C.B.Clarke</strain>
        <tissue evidence="2">Leaf</tissue>
    </source>
</reference>
<feature type="compositionally biased region" description="Acidic residues" evidence="1">
    <location>
        <begin position="83"/>
        <end position="97"/>
    </location>
</feature>
<evidence type="ECO:0000313" key="2">
    <source>
        <dbReference type="EMBL" id="KAF3339518.1"/>
    </source>
</evidence>
<name>A0A833RQV9_9POAL</name>
<keyword evidence="3" id="KW-1185">Reference proteome</keyword>
<proteinExistence type="predicted"/>
<organism evidence="2 3">
    <name type="scientific">Carex littledalei</name>
    <dbReference type="NCBI Taxonomy" id="544730"/>
    <lineage>
        <taxon>Eukaryota</taxon>
        <taxon>Viridiplantae</taxon>
        <taxon>Streptophyta</taxon>
        <taxon>Embryophyta</taxon>
        <taxon>Tracheophyta</taxon>
        <taxon>Spermatophyta</taxon>
        <taxon>Magnoliopsida</taxon>
        <taxon>Liliopsida</taxon>
        <taxon>Poales</taxon>
        <taxon>Cyperaceae</taxon>
        <taxon>Cyperoideae</taxon>
        <taxon>Cariceae</taxon>
        <taxon>Carex</taxon>
        <taxon>Carex subgen. Euthyceras</taxon>
    </lineage>
</organism>
<dbReference type="AlphaFoldDB" id="A0A833RQV9"/>
<evidence type="ECO:0000256" key="1">
    <source>
        <dbReference type="SAM" id="MobiDB-lite"/>
    </source>
</evidence>
<feature type="region of interest" description="Disordered" evidence="1">
    <location>
        <begin position="67"/>
        <end position="121"/>
    </location>
</feature>
<sequence length="245" mass="26482">MLIVRNTHEAASLVMKNRNHLKLGMSGLGKEALPVSSACNWEMNLTAVIQKRGHLFSLRDIKQEDEAFNYIPPPKPPKLELSSYDDGDEDDDNDDVDMEKGDVNDDDAVGDGDEGKGSGQCDIANIPNSRKIILKFNHFPTLIPNFTKCQRPCAISKNKNYATGVQYWCWCQYSLTDNDIVSRVNSIGKAASAMGAEEGGILPGMADSTEADVVGEGGDLVGYDLKEGAPVGEDANHAPSSSFGN</sequence>
<dbReference type="Proteomes" id="UP000623129">
    <property type="component" value="Unassembled WGS sequence"/>
</dbReference>
<gene>
    <name evidence="2" type="ORF">FCM35_KLT16989</name>
</gene>
<protein>
    <submittedName>
        <fullName evidence="2">Uncharacterized protein</fullName>
    </submittedName>
</protein>
<accession>A0A833RQV9</accession>